<name>A0A9N9VIE4_9HYPO</name>
<sequence length="77" mass="8777">MSRADPYLQNPVATYNGKKQTLWTKLFAATWRMTWYQYVPSCASGDPEWNREANEDCFTCSASVLSFPRCDAAKDNA</sequence>
<gene>
    <name evidence="1" type="ORF">CRHIZ90672A_00008384</name>
</gene>
<keyword evidence="2" id="KW-1185">Reference proteome</keyword>
<accession>A0A9N9VIE4</accession>
<organism evidence="1 2">
    <name type="scientific">Clonostachys rhizophaga</name>
    <dbReference type="NCBI Taxonomy" id="160324"/>
    <lineage>
        <taxon>Eukaryota</taxon>
        <taxon>Fungi</taxon>
        <taxon>Dikarya</taxon>
        <taxon>Ascomycota</taxon>
        <taxon>Pezizomycotina</taxon>
        <taxon>Sordariomycetes</taxon>
        <taxon>Hypocreomycetidae</taxon>
        <taxon>Hypocreales</taxon>
        <taxon>Bionectriaceae</taxon>
        <taxon>Clonostachys</taxon>
    </lineage>
</organism>
<dbReference type="Proteomes" id="UP000696573">
    <property type="component" value="Unassembled WGS sequence"/>
</dbReference>
<evidence type="ECO:0000313" key="1">
    <source>
        <dbReference type="EMBL" id="CAH0025683.1"/>
    </source>
</evidence>
<comment type="caution">
    <text evidence="1">The sequence shown here is derived from an EMBL/GenBank/DDBJ whole genome shotgun (WGS) entry which is preliminary data.</text>
</comment>
<dbReference type="AlphaFoldDB" id="A0A9N9VIE4"/>
<dbReference type="EMBL" id="CABFNQ020000715">
    <property type="protein sequence ID" value="CAH0025683.1"/>
    <property type="molecule type" value="Genomic_DNA"/>
</dbReference>
<reference evidence="1" key="1">
    <citation type="submission" date="2021-10" db="EMBL/GenBank/DDBJ databases">
        <authorList>
            <person name="Piombo E."/>
        </authorList>
    </citation>
    <scope>NUCLEOTIDE SEQUENCE</scope>
</reference>
<evidence type="ECO:0000313" key="2">
    <source>
        <dbReference type="Proteomes" id="UP000696573"/>
    </source>
</evidence>
<protein>
    <submittedName>
        <fullName evidence="1">Uncharacterized protein</fullName>
    </submittedName>
</protein>
<proteinExistence type="predicted"/>